<evidence type="ECO:0000256" key="2">
    <source>
        <dbReference type="SAM" id="MobiDB-lite"/>
    </source>
</evidence>
<dbReference type="InterPro" id="IPR000477">
    <property type="entry name" value="RT_dom"/>
</dbReference>
<dbReference type="GO" id="GO:0008270">
    <property type="term" value="F:zinc ion binding"/>
    <property type="evidence" value="ECO:0007669"/>
    <property type="project" value="UniProtKB-KW"/>
</dbReference>
<keyword evidence="1" id="KW-0479">Metal-binding</keyword>
<evidence type="ECO:0000259" key="4">
    <source>
        <dbReference type="PROSITE" id="PS50878"/>
    </source>
</evidence>
<dbReference type="GO" id="GO:0003676">
    <property type="term" value="F:nucleic acid binding"/>
    <property type="evidence" value="ECO:0007669"/>
    <property type="project" value="InterPro"/>
</dbReference>
<dbReference type="Proteomes" id="UP000663879">
    <property type="component" value="Unassembled WGS sequence"/>
</dbReference>
<evidence type="ECO:0000256" key="1">
    <source>
        <dbReference type="PROSITE-ProRule" id="PRU00047"/>
    </source>
</evidence>
<evidence type="ECO:0000259" key="3">
    <source>
        <dbReference type="PROSITE" id="PS50158"/>
    </source>
</evidence>
<dbReference type="EMBL" id="CAJNOC010000776">
    <property type="protein sequence ID" value="CAF0801792.1"/>
    <property type="molecule type" value="Genomic_DNA"/>
</dbReference>
<dbReference type="PANTHER" id="PTHR36688:SF1">
    <property type="entry name" value="ENDONUCLEASE_EXONUCLEASE_PHOSPHATASE DOMAIN-CONTAINING PROTEIN"/>
    <property type="match status" value="1"/>
</dbReference>
<dbReference type="InterPro" id="IPR052560">
    <property type="entry name" value="RdDP_mobile_element"/>
</dbReference>
<feature type="domain" description="CCHC-type" evidence="3">
    <location>
        <begin position="287"/>
        <end position="302"/>
    </location>
</feature>
<evidence type="ECO:0000313" key="5">
    <source>
        <dbReference type="EMBL" id="CAF0801792.1"/>
    </source>
</evidence>
<dbReference type="CDD" id="cd01650">
    <property type="entry name" value="RT_nLTR_like"/>
    <property type="match status" value="1"/>
</dbReference>
<protein>
    <submittedName>
        <fullName evidence="5">Uncharacterized protein</fullName>
    </submittedName>
</protein>
<dbReference type="PANTHER" id="PTHR36688">
    <property type="entry name" value="ENDO/EXONUCLEASE/PHOSPHATASE DOMAIN-CONTAINING PROTEIN"/>
    <property type="match status" value="1"/>
</dbReference>
<organism evidence="5 6">
    <name type="scientific">Brachionus calyciflorus</name>
    <dbReference type="NCBI Taxonomy" id="104777"/>
    <lineage>
        <taxon>Eukaryota</taxon>
        <taxon>Metazoa</taxon>
        <taxon>Spiralia</taxon>
        <taxon>Gnathifera</taxon>
        <taxon>Rotifera</taxon>
        <taxon>Eurotatoria</taxon>
        <taxon>Monogononta</taxon>
        <taxon>Pseudotrocha</taxon>
        <taxon>Ploima</taxon>
        <taxon>Brachionidae</taxon>
        <taxon>Brachionus</taxon>
    </lineage>
</organism>
<feature type="region of interest" description="Disordered" evidence="2">
    <location>
        <begin position="1"/>
        <end position="25"/>
    </location>
</feature>
<feature type="domain" description="Reverse transcriptase" evidence="4">
    <location>
        <begin position="589"/>
        <end position="836"/>
    </location>
</feature>
<dbReference type="SUPFAM" id="SSF56219">
    <property type="entry name" value="DNase I-like"/>
    <property type="match status" value="1"/>
</dbReference>
<feature type="compositionally biased region" description="Polar residues" evidence="2">
    <location>
        <begin position="383"/>
        <end position="402"/>
    </location>
</feature>
<evidence type="ECO:0000313" key="6">
    <source>
        <dbReference type="Proteomes" id="UP000663879"/>
    </source>
</evidence>
<keyword evidence="1" id="KW-0863">Zinc-finger</keyword>
<feature type="region of interest" description="Disordered" evidence="2">
    <location>
        <begin position="383"/>
        <end position="403"/>
    </location>
</feature>
<accession>A0A813SK72</accession>
<feature type="compositionally biased region" description="Basic residues" evidence="2">
    <location>
        <begin position="52"/>
        <end position="67"/>
    </location>
</feature>
<proteinExistence type="predicted"/>
<feature type="compositionally biased region" description="Basic residues" evidence="2">
    <location>
        <begin position="1"/>
        <end position="18"/>
    </location>
</feature>
<name>A0A813SK72_9BILA</name>
<dbReference type="InterPro" id="IPR001878">
    <property type="entry name" value="Znf_CCHC"/>
</dbReference>
<sequence>MTKNHRGIQKINNNKKKQDRVQLKTISSETIASITRHVDTELFKYTSIESRAKKKKEKSTKTTNKKKNSSELSEEHEHPNHRMDESPKTSMKNQEIIESNMEELNTSNIGEDFEFRGETVFRFEGKNLMYYTNPIKLQEEIDYYINYCDQKIDRAFINNKNKQLYIITSDLQTIKHLEKHIWDKDAFDTGINTVKPKEKAYFIAVRGVPTTVDIKDEDTIHKIKSKYGPIVEFYRITKKSENRELNLIKIKVIDERCANHILSHGLQKGYVNYKTEPWKHKPRPLQCRKCNKFGHITNDCQEKNFTCPLCSQNHQLENCPNRNTQKKIKCSNCQGKHPAFSKICKFMINETNKLLKKDQSEQNNQLGNKKKIPPTIQDNAQNQEKKTFASQAAKQPQQNRPQTCDREYAKGGGVAIIIKNSLKFKILKLSSTDQHELAAIEIFDNHQKIIFISIYVHPNSKTNFDFLENFLTQKKIIITGDFNSQSLDWYCKSSNKRGEILNNLLNQNKICILNDDTPTFRKSSNILDLGLCSNDLTLKYNNPITMTELTNAINQTTTKNSAGYDNISTKTIKNLNQTCLDNILKIFNASFTLGHVPKTWKNAKVIMIHKNKQDPNEPASFRPISLLSCLSKILERILNERLTNWAEKKKILINEQSGFLLFDFEKAFDTIPHANILQKLHKIRCPVLIGNWIRSYLEERTFQIHDEIDSSKKSIEAGIPQGGCLSALLFAIFINDIGKVLKKIGIKFALFADDISVWFSAKSLKKINRMLQKAINKINNFALKWGLKLNVNKTKYMLIANNHNRPSYELSSNLSLEINNQKIEKARQAKLLGINLDPGFKFDTHFTELNKKCSSKLNLLKILSSDHYAIRTKTLITVLKLTIHSIIQYSMLPYHIAQKKVKNKIQIIQNKALKIILKVNRNTSIKILHAIADLPTIEQRLKKLTKNFLTRSAVIDQDVKEIISTYDRATSESTRSILKCLN</sequence>
<dbReference type="InterPro" id="IPR043502">
    <property type="entry name" value="DNA/RNA_pol_sf"/>
</dbReference>
<dbReference type="Pfam" id="PF14529">
    <property type="entry name" value="Exo_endo_phos_2"/>
    <property type="match status" value="1"/>
</dbReference>
<dbReference type="SUPFAM" id="SSF56672">
    <property type="entry name" value="DNA/RNA polymerases"/>
    <property type="match status" value="1"/>
</dbReference>
<reference evidence="5" key="1">
    <citation type="submission" date="2021-02" db="EMBL/GenBank/DDBJ databases">
        <authorList>
            <person name="Nowell W R."/>
        </authorList>
    </citation>
    <scope>NUCLEOTIDE SEQUENCE</scope>
    <source>
        <strain evidence="5">Ploen Becks lab</strain>
    </source>
</reference>
<dbReference type="InterPro" id="IPR005135">
    <property type="entry name" value="Endo/exonuclease/phosphatase"/>
</dbReference>
<gene>
    <name evidence="5" type="ORF">OXX778_LOCUS6505</name>
</gene>
<feature type="region of interest" description="Disordered" evidence="2">
    <location>
        <begin position="46"/>
        <end position="90"/>
    </location>
</feature>
<dbReference type="SUPFAM" id="SSF57756">
    <property type="entry name" value="Retrovirus zinc finger-like domains"/>
    <property type="match status" value="1"/>
</dbReference>
<dbReference type="PROSITE" id="PS50158">
    <property type="entry name" value="ZF_CCHC"/>
    <property type="match status" value="1"/>
</dbReference>
<dbReference type="Pfam" id="PF00078">
    <property type="entry name" value="RVT_1"/>
    <property type="match status" value="1"/>
</dbReference>
<dbReference type="InterPro" id="IPR036875">
    <property type="entry name" value="Znf_CCHC_sf"/>
</dbReference>
<dbReference type="InterPro" id="IPR036691">
    <property type="entry name" value="Endo/exonu/phosph_ase_sf"/>
</dbReference>
<feature type="compositionally biased region" description="Basic and acidic residues" evidence="2">
    <location>
        <begin position="73"/>
        <end position="87"/>
    </location>
</feature>
<comment type="caution">
    <text evidence="5">The sequence shown here is derived from an EMBL/GenBank/DDBJ whole genome shotgun (WGS) entry which is preliminary data.</text>
</comment>
<dbReference type="GO" id="GO:0003824">
    <property type="term" value="F:catalytic activity"/>
    <property type="evidence" value="ECO:0007669"/>
    <property type="project" value="InterPro"/>
</dbReference>
<dbReference type="AlphaFoldDB" id="A0A813SK72"/>
<dbReference type="PROSITE" id="PS50878">
    <property type="entry name" value="RT_POL"/>
    <property type="match status" value="1"/>
</dbReference>
<keyword evidence="1" id="KW-0862">Zinc</keyword>
<dbReference type="Gene3D" id="3.60.10.10">
    <property type="entry name" value="Endonuclease/exonuclease/phosphatase"/>
    <property type="match status" value="1"/>
</dbReference>
<keyword evidence="6" id="KW-1185">Reference proteome</keyword>
<dbReference type="OrthoDB" id="7608935at2759"/>